<evidence type="ECO:0000256" key="14">
    <source>
        <dbReference type="ARBA" id="ARBA00022833"/>
    </source>
</evidence>
<evidence type="ECO:0000256" key="16">
    <source>
        <dbReference type="ARBA" id="ARBA00023141"/>
    </source>
</evidence>
<evidence type="ECO:0000313" key="23">
    <source>
        <dbReference type="Proteomes" id="UP000184016"/>
    </source>
</evidence>
<dbReference type="Proteomes" id="UP000184016">
    <property type="component" value="Unassembled WGS sequence"/>
</dbReference>
<dbReference type="STRING" id="1830138.SAMN05443507_104146"/>
<keyword evidence="23" id="KW-1185">Reference proteome</keyword>
<dbReference type="InterPro" id="IPR056179">
    <property type="entry name" value="DHQS_C"/>
</dbReference>
<dbReference type="PANTHER" id="PTHR43622">
    <property type="entry name" value="3-DEHYDROQUINATE SYNTHASE"/>
    <property type="match status" value="1"/>
</dbReference>
<organism evidence="22 23">
    <name type="scientific">Alicyclobacillus tolerans</name>
    <dbReference type="NCBI Taxonomy" id="90970"/>
    <lineage>
        <taxon>Bacteria</taxon>
        <taxon>Bacillati</taxon>
        <taxon>Bacillota</taxon>
        <taxon>Bacilli</taxon>
        <taxon>Bacillales</taxon>
        <taxon>Alicyclobacillaceae</taxon>
        <taxon>Alicyclobacillus</taxon>
    </lineage>
</organism>
<comment type="catalytic activity">
    <reaction evidence="1">
        <text>7-phospho-2-dehydro-3-deoxy-D-arabino-heptonate = 3-dehydroquinate + phosphate</text>
        <dbReference type="Rhea" id="RHEA:21968"/>
        <dbReference type="ChEBI" id="CHEBI:32364"/>
        <dbReference type="ChEBI" id="CHEBI:43474"/>
        <dbReference type="ChEBI" id="CHEBI:58394"/>
        <dbReference type="EC" id="4.2.3.4"/>
    </reaction>
</comment>
<evidence type="ECO:0000256" key="19">
    <source>
        <dbReference type="NCBIfam" id="TIGR01357"/>
    </source>
</evidence>
<evidence type="ECO:0000256" key="7">
    <source>
        <dbReference type="ARBA" id="ARBA00005412"/>
    </source>
</evidence>
<dbReference type="PANTHER" id="PTHR43622:SF7">
    <property type="entry name" value="3-DEHYDROQUINATE SYNTHASE, CHLOROPLASTIC"/>
    <property type="match status" value="1"/>
</dbReference>
<dbReference type="GO" id="GO:0009073">
    <property type="term" value="P:aromatic amino acid family biosynthetic process"/>
    <property type="evidence" value="ECO:0007669"/>
    <property type="project" value="UniProtKB-KW"/>
</dbReference>
<evidence type="ECO:0000256" key="8">
    <source>
        <dbReference type="ARBA" id="ARBA00013031"/>
    </source>
</evidence>
<dbReference type="AlphaFoldDB" id="A0A1M6MQH4"/>
<evidence type="ECO:0000313" key="22">
    <source>
        <dbReference type="EMBL" id="SHJ85694.1"/>
    </source>
</evidence>
<evidence type="ECO:0000256" key="18">
    <source>
        <dbReference type="ARBA" id="ARBA00023285"/>
    </source>
</evidence>
<dbReference type="GO" id="GO:0009423">
    <property type="term" value="P:chorismate biosynthetic process"/>
    <property type="evidence" value="ECO:0007669"/>
    <property type="project" value="UniProtKB-UniRule"/>
</dbReference>
<dbReference type="RefSeq" id="WP_072873217.1">
    <property type="nucleotide sequence ID" value="NZ_FRAF01000004.1"/>
</dbReference>
<evidence type="ECO:0000256" key="13">
    <source>
        <dbReference type="ARBA" id="ARBA00022741"/>
    </source>
</evidence>
<dbReference type="Gene3D" id="1.20.1090.10">
    <property type="entry name" value="Dehydroquinate synthase-like - alpha domain"/>
    <property type="match status" value="1"/>
</dbReference>
<keyword evidence="17" id="KW-0456">Lyase</keyword>
<dbReference type="InterPro" id="IPR016037">
    <property type="entry name" value="DHQ_synth_AroB"/>
</dbReference>
<comment type="cofactor">
    <cofactor evidence="4">
        <name>Zn(2+)</name>
        <dbReference type="ChEBI" id="CHEBI:29105"/>
    </cofactor>
</comment>
<dbReference type="InterPro" id="IPR030960">
    <property type="entry name" value="DHQS/DOIS_N"/>
</dbReference>
<evidence type="ECO:0000256" key="11">
    <source>
        <dbReference type="ARBA" id="ARBA00022605"/>
    </source>
</evidence>
<dbReference type="InterPro" id="IPR050071">
    <property type="entry name" value="Dehydroquinate_synthase"/>
</dbReference>
<dbReference type="SUPFAM" id="SSF56796">
    <property type="entry name" value="Dehydroquinate synthase-like"/>
    <property type="match status" value="1"/>
</dbReference>
<dbReference type="NCBIfam" id="TIGR01357">
    <property type="entry name" value="aroB"/>
    <property type="match status" value="1"/>
</dbReference>
<gene>
    <name evidence="22" type="ORF">SAMN05443507_104146</name>
</gene>
<comment type="cofactor">
    <cofactor evidence="3">
        <name>Co(2+)</name>
        <dbReference type="ChEBI" id="CHEBI:48828"/>
    </cofactor>
</comment>
<evidence type="ECO:0000256" key="12">
    <source>
        <dbReference type="ARBA" id="ARBA00022723"/>
    </source>
</evidence>
<dbReference type="GO" id="GO:0046872">
    <property type="term" value="F:metal ion binding"/>
    <property type="evidence" value="ECO:0007669"/>
    <property type="project" value="UniProtKB-KW"/>
</dbReference>
<comment type="pathway">
    <text evidence="6">Metabolic intermediate biosynthesis; chorismate biosynthesis; chorismate from D-erythrose 4-phosphate and phosphoenolpyruvate: step 2/7.</text>
</comment>
<evidence type="ECO:0000259" key="21">
    <source>
        <dbReference type="Pfam" id="PF24621"/>
    </source>
</evidence>
<keyword evidence="14" id="KW-0862">Zinc</keyword>
<feature type="domain" description="3-dehydroquinate synthase N-terminal" evidence="20">
    <location>
        <begin position="69"/>
        <end position="179"/>
    </location>
</feature>
<dbReference type="Pfam" id="PF24621">
    <property type="entry name" value="DHQS_C"/>
    <property type="match status" value="1"/>
</dbReference>
<keyword evidence="11" id="KW-0028">Amino-acid biosynthesis</keyword>
<accession>A0A1M6MQH4</accession>
<keyword evidence="15" id="KW-0520">NAD</keyword>
<evidence type="ECO:0000256" key="4">
    <source>
        <dbReference type="ARBA" id="ARBA00001947"/>
    </source>
</evidence>
<dbReference type="PIRSF" id="PIRSF001455">
    <property type="entry name" value="DHQ_synth"/>
    <property type="match status" value="1"/>
</dbReference>
<dbReference type="GO" id="GO:0000166">
    <property type="term" value="F:nucleotide binding"/>
    <property type="evidence" value="ECO:0007669"/>
    <property type="project" value="UniProtKB-KW"/>
</dbReference>
<evidence type="ECO:0000256" key="17">
    <source>
        <dbReference type="ARBA" id="ARBA00023239"/>
    </source>
</evidence>
<evidence type="ECO:0000256" key="2">
    <source>
        <dbReference type="ARBA" id="ARBA00001911"/>
    </source>
</evidence>
<evidence type="ECO:0000256" key="9">
    <source>
        <dbReference type="ARBA" id="ARBA00017684"/>
    </source>
</evidence>
<keyword evidence="12" id="KW-0479">Metal-binding</keyword>
<dbReference type="EC" id="4.2.3.4" evidence="8 19"/>
<dbReference type="OrthoDB" id="9806583at2"/>
<dbReference type="GO" id="GO:0008652">
    <property type="term" value="P:amino acid biosynthetic process"/>
    <property type="evidence" value="ECO:0007669"/>
    <property type="project" value="UniProtKB-KW"/>
</dbReference>
<dbReference type="Pfam" id="PF01761">
    <property type="entry name" value="DHQ_synthase"/>
    <property type="match status" value="1"/>
</dbReference>
<comment type="cofactor">
    <cofactor evidence="2">
        <name>NAD(+)</name>
        <dbReference type="ChEBI" id="CHEBI:57540"/>
    </cofactor>
</comment>
<dbReference type="InterPro" id="IPR030963">
    <property type="entry name" value="DHQ_synth_fam"/>
</dbReference>
<keyword evidence="16" id="KW-0057">Aromatic amino acid biosynthesis</keyword>
<evidence type="ECO:0000256" key="5">
    <source>
        <dbReference type="ARBA" id="ARBA00004496"/>
    </source>
</evidence>
<comment type="similarity">
    <text evidence="7">Belongs to the sugar phosphate cyclases superfamily. Dehydroquinate synthase family.</text>
</comment>
<evidence type="ECO:0000259" key="20">
    <source>
        <dbReference type="Pfam" id="PF01761"/>
    </source>
</evidence>
<keyword evidence="13" id="KW-0547">Nucleotide-binding</keyword>
<evidence type="ECO:0000256" key="6">
    <source>
        <dbReference type="ARBA" id="ARBA00004661"/>
    </source>
</evidence>
<evidence type="ECO:0000256" key="1">
    <source>
        <dbReference type="ARBA" id="ARBA00001393"/>
    </source>
</evidence>
<protein>
    <recommendedName>
        <fullName evidence="9 19">3-dehydroquinate synthase</fullName>
        <ecNumber evidence="8 19">4.2.3.4</ecNumber>
    </recommendedName>
</protein>
<evidence type="ECO:0000256" key="15">
    <source>
        <dbReference type="ARBA" id="ARBA00023027"/>
    </source>
</evidence>
<evidence type="ECO:0000256" key="10">
    <source>
        <dbReference type="ARBA" id="ARBA00022490"/>
    </source>
</evidence>
<dbReference type="CDD" id="cd08195">
    <property type="entry name" value="DHQS"/>
    <property type="match status" value="1"/>
</dbReference>
<dbReference type="FunFam" id="3.40.50.1970:FF:000007">
    <property type="entry name" value="Pentafunctional AROM polypeptide"/>
    <property type="match status" value="1"/>
</dbReference>
<comment type="subcellular location">
    <subcellularLocation>
        <location evidence="5">Cytoplasm</location>
    </subcellularLocation>
</comment>
<dbReference type="Gene3D" id="3.40.50.1970">
    <property type="match status" value="1"/>
</dbReference>
<dbReference type="GO" id="GO:0005737">
    <property type="term" value="C:cytoplasm"/>
    <property type="evidence" value="ECO:0007669"/>
    <property type="project" value="UniProtKB-SubCell"/>
</dbReference>
<evidence type="ECO:0000256" key="3">
    <source>
        <dbReference type="ARBA" id="ARBA00001941"/>
    </source>
</evidence>
<dbReference type="GO" id="GO:0003856">
    <property type="term" value="F:3-dehydroquinate synthase activity"/>
    <property type="evidence" value="ECO:0007669"/>
    <property type="project" value="UniProtKB-UniRule"/>
</dbReference>
<sequence length="360" mass="40383">MMKLEVRSKSRHYPVWIGEQLLERCAEYWPSGEKKPGKIVVVTDHHVVSTRKTQIFLETLQQMAETHLLTVTAGEASKSLETAETIYSKLAQLQIRREDMLVAWGGGVVGDLTGFVAATYLRGLRYIQAPTTLLAHDSSLGGKVGVNLKYAKNLVGSFYSPVAIWYDVEMLESLSQRDWASGMAEVIKHAIIGSEKLFTELYQSPYRSYPGGAASITMLSQAMQVKIDVVEADEQEAEWRMVLNAGHTIGHAVEAKSEYRWSHGEAISIGLAVESYLAKRLGLLSEDDKQKIIECLELHGLPTQDKGMAFDELIPYLQLDKKNSQDGWTFALPERIGQVRIIKNIDKDLVRLAWQDNESR</sequence>
<name>A0A1M6MQH4_9BACL</name>
<keyword evidence="10" id="KW-0963">Cytoplasm</keyword>
<dbReference type="EMBL" id="FRAF01000004">
    <property type="protein sequence ID" value="SHJ85694.1"/>
    <property type="molecule type" value="Genomic_DNA"/>
</dbReference>
<reference evidence="23" key="1">
    <citation type="submission" date="2016-11" db="EMBL/GenBank/DDBJ databases">
        <authorList>
            <person name="Varghese N."/>
            <person name="Submissions S."/>
        </authorList>
    </citation>
    <scope>NUCLEOTIDE SEQUENCE [LARGE SCALE GENOMIC DNA]</scope>
    <source>
        <strain evidence="23">USBA-503</strain>
    </source>
</reference>
<keyword evidence="18" id="KW-0170">Cobalt</keyword>
<feature type="domain" description="3-dehydroquinate synthase C-terminal" evidence="21">
    <location>
        <begin position="182"/>
        <end position="323"/>
    </location>
</feature>
<proteinExistence type="inferred from homology"/>